<comment type="pathway">
    <text evidence="7">Cofactor biosynthesis; pyridoxine 5'-phosphate biosynthesis; pyridoxine 5'-phosphate from D-erythrose 4-phosphate: step 4/5.</text>
</comment>
<organism evidence="8 9">
    <name type="scientific">Gracilimonas mengyeensis</name>
    <dbReference type="NCBI Taxonomy" id="1302730"/>
    <lineage>
        <taxon>Bacteria</taxon>
        <taxon>Pseudomonadati</taxon>
        <taxon>Balneolota</taxon>
        <taxon>Balneolia</taxon>
        <taxon>Balneolales</taxon>
        <taxon>Balneolaceae</taxon>
        <taxon>Gracilimonas</taxon>
    </lineage>
</organism>
<dbReference type="OrthoDB" id="9801783at2"/>
<accession>A0A521D844</accession>
<keyword evidence="2 7" id="KW-0479">Metal-binding</keyword>
<evidence type="ECO:0000313" key="9">
    <source>
        <dbReference type="Proteomes" id="UP000317557"/>
    </source>
</evidence>
<keyword evidence="6 7" id="KW-0664">Pyridoxine biosynthesis</keyword>
<evidence type="ECO:0000256" key="5">
    <source>
        <dbReference type="ARBA" id="ARBA00023027"/>
    </source>
</evidence>
<dbReference type="Pfam" id="PF04166">
    <property type="entry name" value="PdxA"/>
    <property type="match status" value="1"/>
</dbReference>
<gene>
    <name evidence="7" type="primary">pdxA</name>
    <name evidence="8" type="ORF">SAMN06265219_107199</name>
</gene>
<feature type="binding site" evidence="7">
    <location>
        <position position="268"/>
    </location>
    <ligand>
        <name>a divalent metal cation</name>
        <dbReference type="ChEBI" id="CHEBI:60240"/>
        <note>ligand shared between dimeric partners</note>
    </ligand>
</feature>
<dbReference type="GO" id="GO:0008615">
    <property type="term" value="P:pyridoxine biosynthetic process"/>
    <property type="evidence" value="ECO:0007669"/>
    <property type="project" value="UniProtKB-UniRule"/>
</dbReference>
<feature type="binding site" evidence="7">
    <location>
        <position position="276"/>
    </location>
    <ligand>
        <name>substrate</name>
    </ligand>
</feature>
<feature type="binding site" evidence="7">
    <location>
        <position position="139"/>
    </location>
    <ligand>
        <name>substrate</name>
    </ligand>
</feature>
<dbReference type="EMBL" id="FXTP01000007">
    <property type="protein sequence ID" value="SMO67876.1"/>
    <property type="molecule type" value="Genomic_DNA"/>
</dbReference>
<dbReference type="UniPathway" id="UPA00244">
    <property type="reaction ID" value="UER00312"/>
</dbReference>
<dbReference type="SUPFAM" id="SSF53659">
    <property type="entry name" value="Isocitrate/Isopropylmalate dehydrogenase-like"/>
    <property type="match status" value="1"/>
</dbReference>
<evidence type="ECO:0000256" key="7">
    <source>
        <dbReference type="HAMAP-Rule" id="MF_00536"/>
    </source>
</evidence>
<feature type="binding site" evidence="7">
    <location>
        <position position="285"/>
    </location>
    <ligand>
        <name>substrate</name>
    </ligand>
</feature>
<comment type="function">
    <text evidence="7">Catalyzes the NAD(P)-dependent oxidation of 4-(phosphooxy)-L-threonine (HTP) into 2-amino-3-oxo-4-(phosphooxy)butyric acid which spontaneously decarboxylates to form 3-amino-2-oxopropyl phosphate (AHAP).</text>
</comment>
<dbReference type="AlphaFoldDB" id="A0A521D844"/>
<sequence>MIKKNIPRIAVSIGDFNGIGPEIVLKALGQAELNEATPVILTLKSVMDFYDDFRSPQQELHIAEKADEIENGHLNLLQIGGDVIEITPGTQTEQSGRVAMKAIEKGIELCLDKTTDALVTAPISKEAVNMAGYHIPGHTEFLAEKTSTKNVLMMLVSGNLRVALVTAHTPIKDVSEEITAQLIRTKIGLLHESLRKDFGIDNPRIAVFGLNPHAGDGGVIGTEEVELIGPLVQALRHEGMGADGPFPADGFFGQQLHKEYDAILAMYHDQGLAPFKLLSFGRGVNFTAGLPIIRTSPDHGTAFDIAGKGKANPSSFTEAWNLAIELANKKLREH</sequence>
<dbReference type="Gene3D" id="3.40.718.10">
    <property type="entry name" value="Isopropylmalate Dehydrogenase"/>
    <property type="match status" value="1"/>
</dbReference>
<evidence type="ECO:0000256" key="2">
    <source>
        <dbReference type="ARBA" id="ARBA00022723"/>
    </source>
</evidence>
<dbReference type="PANTHER" id="PTHR30004">
    <property type="entry name" value="4-HYDROXYTHREONINE-4-PHOSPHATE DEHYDROGENASE"/>
    <property type="match status" value="1"/>
</dbReference>
<keyword evidence="9" id="KW-1185">Reference proteome</keyword>
<dbReference type="GO" id="GO:0046872">
    <property type="term" value="F:metal ion binding"/>
    <property type="evidence" value="ECO:0007669"/>
    <property type="project" value="UniProtKB-UniRule"/>
</dbReference>
<evidence type="ECO:0000256" key="3">
    <source>
        <dbReference type="ARBA" id="ARBA00022857"/>
    </source>
</evidence>
<dbReference type="Proteomes" id="UP000317557">
    <property type="component" value="Unassembled WGS sequence"/>
</dbReference>
<dbReference type="GO" id="GO:0042823">
    <property type="term" value="P:pyridoxal phosphate biosynthetic process"/>
    <property type="evidence" value="ECO:0007669"/>
    <property type="project" value="UniProtKB-UniRule"/>
</dbReference>
<comment type="subcellular location">
    <subcellularLocation>
        <location evidence="7">Cytoplasm</location>
    </subcellularLocation>
</comment>
<dbReference type="EC" id="1.1.1.262" evidence="7"/>
<evidence type="ECO:0000256" key="6">
    <source>
        <dbReference type="ARBA" id="ARBA00023096"/>
    </source>
</evidence>
<dbReference type="InterPro" id="IPR005255">
    <property type="entry name" value="PdxA_fam"/>
</dbReference>
<comment type="subunit">
    <text evidence="7">Homodimer.</text>
</comment>
<dbReference type="NCBIfam" id="TIGR00557">
    <property type="entry name" value="pdxA"/>
    <property type="match status" value="1"/>
</dbReference>
<evidence type="ECO:0000256" key="4">
    <source>
        <dbReference type="ARBA" id="ARBA00023002"/>
    </source>
</evidence>
<feature type="binding site" evidence="7">
    <location>
        <position position="294"/>
    </location>
    <ligand>
        <name>substrate</name>
    </ligand>
</feature>
<dbReference type="InterPro" id="IPR037510">
    <property type="entry name" value="PdxA"/>
</dbReference>
<comment type="similarity">
    <text evidence="7">Belongs to the PdxA family.</text>
</comment>
<feature type="binding site" evidence="7">
    <location>
        <position position="168"/>
    </location>
    <ligand>
        <name>a divalent metal cation</name>
        <dbReference type="ChEBI" id="CHEBI:60240"/>
        <note>ligand shared between dimeric partners</note>
    </ligand>
</feature>
<keyword evidence="1 7" id="KW-0963">Cytoplasm</keyword>
<dbReference type="GO" id="GO:0050570">
    <property type="term" value="F:4-hydroxythreonine-4-phosphate dehydrogenase activity"/>
    <property type="evidence" value="ECO:0007669"/>
    <property type="project" value="UniProtKB-UniRule"/>
</dbReference>
<feature type="binding site" evidence="7">
    <location>
        <position position="213"/>
    </location>
    <ligand>
        <name>a divalent metal cation</name>
        <dbReference type="ChEBI" id="CHEBI:60240"/>
        <note>ligand shared between dimeric partners</note>
    </ligand>
</feature>
<comment type="catalytic activity">
    <reaction evidence="7">
        <text>4-(phosphooxy)-L-threonine + NAD(+) = 3-amino-2-oxopropyl phosphate + CO2 + NADH</text>
        <dbReference type="Rhea" id="RHEA:32275"/>
        <dbReference type="ChEBI" id="CHEBI:16526"/>
        <dbReference type="ChEBI" id="CHEBI:57279"/>
        <dbReference type="ChEBI" id="CHEBI:57540"/>
        <dbReference type="ChEBI" id="CHEBI:57945"/>
        <dbReference type="ChEBI" id="CHEBI:58452"/>
        <dbReference type="EC" id="1.1.1.262"/>
    </reaction>
</comment>
<dbReference type="HAMAP" id="MF_00536">
    <property type="entry name" value="PdxA"/>
    <property type="match status" value="1"/>
</dbReference>
<dbReference type="GO" id="GO:0051287">
    <property type="term" value="F:NAD binding"/>
    <property type="evidence" value="ECO:0007669"/>
    <property type="project" value="InterPro"/>
</dbReference>
<evidence type="ECO:0000313" key="8">
    <source>
        <dbReference type="EMBL" id="SMO67876.1"/>
    </source>
</evidence>
<keyword evidence="3 7" id="KW-0521">NADP</keyword>
<protein>
    <recommendedName>
        <fullName evidence="7">4-hydroxythreonine-4-phosphate dehydrogenase</fullName>
        <ecNumber evidence="7">1.1.1.262</ecNumber>
    </recommendedName>
    <alternativeName>
        <fullName evidence="7">4-(phosphohydroxy)-L-threonine dehydrogenase</fullName>
    </alternativeName>
</protein>
<comment type="cofactor">
    <cofactor evidence="7">
        <name>a divalent metal cation</name>
        <dbReference type="ChEBI" id="CHEBI:60240"/>
    </cofactor>
    <text evidence="7">Binds 1 divalent metal cation per subunit.</text>
</comment>
<comment type="miscellaneous">
    <text evidence="7">The active site is located at the dimer interface.</text>
</comment>
<proteinExistence type="inferred from homology"/>
<dbReference type="GO" id="GO:0005737">
    <property type="term" value="C:cytoplasm"/>
    <property type="evidence" value="ECO:0007669"/>
    <property type="project" value="UniProtKB-SubCell"/>
</dbReference>
<keyword evidence="4 7" id="KW-0560">Oxidoreductase</keyword>
<keyword evidence="5 7" id="KW-0520">NAD</keyword>
<evidence type="ECO:0000256" key="1">
    <source>
        <dbReference type="ARBA" id="ARBA00022490"/>
    </source>
</evidence>
<dbReference type="RefSeq" id="WP_142454433.1">
    <property type="nucleotide sequence ID" value="NZ_FXTP01000007.1"/>
</dbReference>
<name>A0A521D844_9BACT</name>
<feature type="binding site" evidence="7">
    <location>
        <position position="138"/>
    </location>
    <ligand>
        <name>substrate</name>
    </ligand>
</feature>
<dbReference type="PANTHER" id="PTHR30004:SF6">
    <property type="entry name" value="D-THREONATE 4-PHOSPHATE DEHYDROGENASE"/>
    <property type="match status" value="1"/>
</dbReference>
<reference evidence="8 9" key="1">
    <citation type="submission" date="2017-05" db="EMBL/GenBank/DDBJ databases">
        <authorList>
            <person name="Varghese N."/>
            <person name="Submissions S."/>
        </authorList>
    </citation>
    <scope>NUCLEOTIDE SEQUENCE [LARGE SCALE GENOMIC DNA]</scope>
    <source>
        <strain evidence="8 9">DSM 21985</strain>
    </source>
</reference>